<gene>
    <name evidence="15" type="ORF">D9C73_022197</name>
</gene>
<feature type="compositionally biased region" description="Basic and acidic residues" evidence="11">
    <location>
        <begin position="464"/>
        <end position="478"/>
    </location>
</feature>
<dbReference type="FunFam" id="3.30.2160.10:FF:000005">
    <property type="entry name" value="E3 ubiquitin-protein ligase HECW2 isoform X1"/>
    <property type="match status" value="1"/>
</dbReference>
<dbReference type="InterPro" id="IPR000569">
    <property type="entry name" value="HECT_dom"/>
</dbReference>
<dbReference type="SMART" id="SM00119">
    <property type="entry name" value="HECTc"/>
    <property type="match status" value="1"/>
</dbReference>
<feature type="domain" description="C2" evidence="12">
    <location>
        <begin position="199"/>
        <end position="320"/>
    </location>
</feature>
<feature type="compositionally biased region" description="Acidic residues" evidence="11">
    <location>
        <begin position="450"/>
        <end position="463"/>
    </location>
</feature>
<feature type="compositionally biased region" description="Low complexity" evidence="11">
    <location>
        <begin position="542"/>
        <end position="556"/>
    </location>
</feature>
<dbReference type="UniPathway" id="UPA00143"/>
<evidence type="ECO:0000256" key="8">
    <source>
        <dbReference type="ARBA" id="ARBA00022737"/>
    </source>
</evidence>
<dbReference type="CDD" id="cd08691">
    <property type="entry name" value="C2_NEDL1-like"/>
    <property type="match status" value="1"/>
</dbReference>
<keyword evidence="5" id="KW-0963">Cytoplasm</keyword>
<reference evidence="15 16" key="1">
    <citation type="submission" date="2019-01" db="EMBL/GenBank/DDBJ databases">
        <title>Genome Assembly of Collichthys lucidus.</title>
        <authorList>
            <person name="Cai M."/>
            <person name="Xiao S."/>
        </authorList>
    </citation>
    <scope>NUCLEOTIDE SEQUENCE [LARGE SCALE GENOMIC DNA]</scope>
    <source>
        <strain evidence="15">JT15FE1705JMU</strain>
        <tissue evidence="15">Muscle</tissue>
    </source>
</reference>
<dbReference type="EMBL" id="CM014096">
    <property type="protein sequence ID" value="TKS88073.1"/>
    <property type="molecule type" value="Genomic_DNA"/>
</dbReference>
<dbReference type="Proteomes" id="UP000298787">
    <property type="component" value="Chromosome 19"/>
</dbReference>
<evidence type="ECO:0000256" key="2">
    <source>
        <dbReference type="ARBA" id="ARBA00004496"/>
    </source>
</evidence>
<dbReference type="PROSITE" id="PS50237">
    <property type="entry name" value="HECT"/>
    <property type="match status" value="1"/>
</dbReference>
<organism evidence="15 16">
    <name type="scientific">Collichthys lucidus</name>
    <name type="common">Big head croaker</name>
    <name type="synonym">Sciaena lucida</name>
    <dbReference type="NCBI Taxonomy" id="240159"/>
    <lineage>
        <taxon>Eukaryota</taxon>
        <taxon>Metazoa</taxon>
        <taxon>Chordata</taxon>
        <taxon>Craniata</taxon>
        <taxon>Vertebrata</taxon>
        <taxon>Euteleostomi</taxon>
        <taxon>Actinopterygii</taxon>
        <taxon>Neopterygii</taxon>
        <taxon>Teleostei</taxon>
        <taxon>Neoteleostei</taxon>
        <taxon>Acanthomorphata</taxon>
        <taxon>Eupercaria</taxon>
        <taxon>Sciaenidae</taxon>
        <taxon>Collichthys</taxon>
    </lineage>
</organism>
<dbReference type="Gene3D" id="3.90.1750.10">
    <property type="entry name" value="Hect, E3 ligase catalytic domains"/>
    <property type="match status" value="1"/>
</dbReference>
<evidence type="ECO:0000256" key="6">
    <source>
        <dbReference type="ARBA" id="ARBA00022553"/>
    </source>
</evidence>
<dbReference type="FunFam" id="3.90.1750.10:FF:000036">
    <property type="entry name" value="E3 ubiquitin-protein ligase HECW2"/>
    <property type="match status" value="1"/>
</dbReference>
<dbReference type="Pfam" id="PF00632">
    <property type="entry name" value="HECT"/>
    <property type="match status" value="1"/>
</dbReference>
<protein>
    <recommendedName>
        <fullName evidence="4">HECT-type E3 ubiquitin transferase</fullName>
        <ecNumber evidence="4">2.3.2.26</ecNumber>
    </recommendedName>
</protein>
<evidence type="ECO:0000256" key="10">
    <source>
        <dbReference type="PROSITE-ProRule" id="PRU00104"/>
    </source>
</evidence>
<feature type="compositionally biased region" description="Low complexity" evidence="11">
    <location>
        <begin position="646"/>
        <end position="660"/>
    </location>
</feature>
<dbReference type="Pfam" id="PF18436">
    <property type="entry name" value="HECW1_helix"/>
    <property type="match status" value="1"/>
</dbReference>
<feature type="domain" description="WW" evidence="13">
    <location>
        <begin position="1126"/>
        <end position="1159"/>
    </location>
</feature>
<comment type="catalytic activity">
    <reaction evidence="1">
        <text>S-ubiquitinyl-[E2 ubiquitin-conjugating enzyme]-L-cysteine + [acceptor protein]-L-lysine = [E2 ubiquitin-conjugating enzyme]-L-cysteine + N(6)-ubiquitinyl-[acceptor protein]-L-lysine.</text>
        <dbReference type="EC" id="2.3.2.26"/>
    </reaction>
</comment>
<dbReference type="InterPro" id="IPR036020">
    <property type="entry name" value="WW_dom_sf"/>
</dbReference>
<dbReference type="Gene3D" id="2.20.70.10">
    <property type="match status" value="1"/>
</dbReference>
<dbReference type="FunFam" id="2.60.40.2840:FF:000001">
    <property type="entry name" value="E3 ubiquitin-protein ligase HECW2 isoform X1"/>
    <property type="match status" value="1"/>
</dbReference>
<dbReference type="GO" id="GO:0048814">
    <property type="term" value="P:regulation of dendrite morphogenesis"/>
    <property type="evidence" value="ECO:0007669"/>
    <property type="project" value="TreeGrafter"/>
</dbReference>
<evidence type="ECO:0000313" key="15">
    <source>
        <dbReference type="EMBL" id="TKS88073.1"/>
    </source>
</evidence>
<dbReference type="SUPFAM" id="SSF51045">
    <property type="entry name" value="WW domain"/>
    <property type="match status" value="1"/>
</dbReference>
<feature type="compositionally biased region" description="Acidic residues" evidence="11">
    <location>
        <begin position="426"/>
        <end position="442"/>
    </location>
</feature>
<comment type="subcellular location">
    <subcellularLocation>
        <location evidence="2">Cytoplasm</location>
    </subcellularLocation>
</comment>
<dbReference type="PANTHER" id="PTHR11254:SF79">
    <property type="entry name" value="E3 UBIQUITIN-PROTEIN LIGASE HECW1"/>
    <property type="match status" value="1"/>
</dbReference>
<evidence type="ECO:0000256" key="5">
    <source>
        <dbReference type="ARBA" id="ARBA00022490"/>
    </source>
</evidence>
<dbReference type="Gene3D" id="2.60.40.2840">
    <property type="match status" value="1"/>
</dbReference>
<dbReference type="Gene3D" id="3.30.2160.10">
    <property type="entry name" value="Hect, E3 ligase catalytic domain"/>
    <property type="match status" value="1"/>
</dbReference>
<dbReference type="GO" id="GO:0006511">
    <property type="term" value="P:ubiquitin-dependent protein catabolic process"/>
    <property type="evidence" value="ECO:0007669"/>
    <property type="project" value="TreeGrafter"/>
</dbReference>
<evidence type="ECO:0000256" key="9">
    <source>
        <dbReference type="ARBA" id="ARBA00022786"/>
    </source>
</evidence>
<dbReference type="SUPFAM" id="SSF56204">
    <property type="entry name" value="Hect, E3 ligase catalytic domain"/>
    <property type="match status" value="1"/>
</dbReference>
<evidence type="ECO:0000259" key="14">
    <source>
        <dbReference type="PROSITE" id="PS50237"/>
    </source>
</evidence>
<feature type="region of interest" description="Disordered" evidence="11">
    <location>
        <begin position="624"/>
        <end position="689"/>
    </location>
</feature>
<dbReference type="EC" id="2.3.2.26" evidence="4"/>
<dbReference type="GO" id="GO:0061630">
    <property type="term" value="F:ubiquitin protein ligase activity"/>
    <property type="evidence" value="ECO:0007669"/>
    <property type="project" value="UniProtKB-EC"/>
</dbReference>
<dbReference type="Pfam" id="PF16562">
    <property type="entry name" value="HECW_N"/>
    <property type="match status" value="1"/>
</dbReference>
<keyword evidence="9 10" id="KW-0833">Ubl conjugation pathway</keyword>
<dbReference type="FunFam" id="3.30.2410.10:FF:000002">
    <property type="entry name" value="E3 ubiquitin-protein ligase HECW2"/>
    <property type="match status" value="1"/>
</dbReference>
<dbReference type="CDD" id="cd00078">
    <property type="entry name" value="HECTc"/>
    <property type="match status" value="1"/>
</dbReference>
<dbReference type="PROSITE" id="PS50004">
    <property type="entry name" value="C2"/>
    <property type="match status" value="1"/>
</dbReference>
<feature type="region of interest" description="Disordered" evidence="11">
    <location>
        <begin position="802"/>
        <end position="906"/>
    </location>
</feature>
<dbReference type="GO" id="GO:0016567">
    <property type="term" value="P:protein ubiquitination"/>
    <property type="evidence" value="ECO:0007669"/>
    <property type="project" value="UniProtKB-UniPathway"/>
</dbReference>
<feature type="compositionally biased region" description="Basic and acidic residues" evidence="11">
    <location>
        <begin position="505"/>
        <end position="516"/>
    </location>
</feature>
<feature type="region of interest" description="Disordered" evidence="11">
    <location>
        <begin position="979"/>
        <end position="1004"/>
    </location>
</feature>
<dbReference type="GO" id="GO:0005737">
    <property type="term" value="C:cytoplasm"/>
    <property type="evidence" value="ECO:0007669"/>
    <property type="project" value="UniProtKB-SubCell"/>
</dbReference>
<evidence type="ECO:0000256" key="11">
    <source>
        <dbReference type="SAM" id="MobiDB-lite"/>
    </source>
</evidence>
<keyword evidence="16" id="KW-1185">Reference proteome</keyword>
<dbReference type="InterPro" id="IPR037795">
    <property type="entry name" value="C2_HECW"/>
</dbReference>
<dbReference type="FunFam" id="2.20.70.10:FF:000007">
    <property type="entry name" value="E3 ubiquitin-protein ligase HECW2 isoform X1"/>
    <property type="match status" value="1"/>
</dbReference>
<accession>A0A4U5VIB4</accession>
<evidence type="ECO:0000256" key="3">
    <source>
        <dbReference type="ARBA" id="ARBA00004906"/>
    </source>
</evidence>
<dbReference type="Pfam" id="PF00397">
    <property type="entry name" value="WW"/>
    <property type="match status" value="1"/>
</dbReference>
<name>A0A4U5VIB4_COLLU</name>
<feature type="compositionally biased region" description="Polar residues" evidence="11">
    <location>
        <begin position="802"/>
        <end position="814"/>
    </location>
</feature>
<keyword evidence="7" id="KW-0808">Transferase</keyword>
<evidence type="ECO:0000313" key="16">
    <source>
        <dbReference type="Proteomes" id="UP000298787"/>
    </source>
</evidence>
<comment type="pathway">
    <text evidence="3">Protein modification; protein ubiquitination.</text>
</comment>
<dbReference type="Gene3D" id="3.30.2410.10">
    <property type="entry name" value="Hect, E3 ligase catalytic domain"/>
    <property type="match status" value="1"/>
</dbReference>
<proteinExistence type="predicted"/>
<dbReference type="InterPro" id="IPR050409">
    <property type="entry name" value="E3_ubiq-protein_ligase"/>
</dbReference>
<feature type="region of interest" description="Disordered" evidence="11">
    <location>
        <begin position="727"/>
        <end position="753"/>
    </location>
</feature>
<evidence type="ECO:0000256" key="1">
    <source>
        <dbReference type="ARBA" id="ARBA00000885"/>
    </source>
</evidence>
<dbReference type="SMART" id="SM00456">
    <property type="entry name" value="WW"/>
    <property type="match status" value="1"/>
</dbReference>
<dbReference type="STRING" id="240159.A0A4U5VIB4"/>
<dbReference type="CDD" id="cd00201">
    <property type="entry name" value="WW"/>
    <property type="match status" value="1"/>
</dbReference>
<evidence type="ECO:0000259" key="12">
    <source>
        <dbReference type="PROSITE" id="PS50004"/>
    </source>
</evidence>
<feature type="region of interest" description="Disordered" evidence="11">
    <location>
        <begin position="367"/>
        <end position="562"/>
    </location>
</feature>
<dbReference type="InterPro" id="IPR001202">
    <property type="entry name" value="WW_dom"/>
</dbReference>
<feature type="compositionally biased region" description="Polar residues" evidence="11">
    <location>
        <begin position="1312"/>
        <end position="1321"/>
    </location>
</feature>
<feature type="region of interest" description="Disordered" evidence="11">
    <location>
        <begin position="1016"/>
        <end position="1051"/>
    </location>
</feature>
<dbReference type="PANTHER" id="PTHR11254">
    <property type="entry name" value="HECT DOMAIN UBIQUITIN-PROTEIN LIGASE"/>
    <property type="match status" value="1"/>
</dbReference>
<sequence>MFPASEKIRSDGAAGMQRKDLFGQNLYQNRFLGLAAMASPTRSSQTRQRCKDAVRHSYGPDTYAVNGLNQDAFMLGLSRSTSDTDLVSPDARSTLTISFSHYTIGQSEDLVITWDIKEEVDAGDWIGMYLVDEALSENFLDYKNRGINGSHKGQIVWKIDSSSNFSDSETQVCFRYYHGVTGALRATTPSVTIKNGPAPVLKPVVSPEVNHGLGNRRLINFSLSDIQAVGLKKGMFFNPDPYLKLSIQPGKHSIFPSLPHHGQEKRSGVRFTFVSLPTDVLEIEVKDKFAKSRPIIKRFLGKLSVPVQRLLEKHAIGDRVVSYSLGRRLPTDHVCGQLQFRFELTSSIHPDDEEVSLVIEAACPERENAANENHAAAEAPDDDTLSVGPDMPDLPLDAPPNPETSAPPASTAETSAPVEVQPAEKEEAEATADEEQGTVEEESTVREEPQVEQEEGTVAEQQEENNRAEGEEGEREERQQEEEEDGQRAESAPQAEEDVTLAEKQVGEETDPKADSDTPAGVTTNAEAGTVEAPTEGNIRSQEAAVVPAEAAPQEVTEGGERSCVPCTCQSLFSNYNSHAPSRRKNRPCSLPVSELETVIASACGEPETPRSHYIRIHHLLHSLPSAQQRAPSQEEEEETREGENTSITQDTTSTSPTLKTSKEEEGQEEEDEEDTTQSPSQVPECPGPCCRRSLPRSLSIERLSELNQLLEGEGVGHAAVRRISPSCLESEEGDSSNGGGGRRVGGSTHRHPGENECEFCDTSCYSTSCYSTSCYSTSCYSNSGYEGRNRFCSHTRLSSVDSNRLSGSTVFSSQDEDEDEESAFESVPDVGQTPEGQEAGGVGGERRTGRWKEARRGEHGEPAVAGPSDRNSFGSGFSPPVGHLPVLRPSHDLNHFPAATDQALPPNLNPTTSQLVRNDLKVLVVFKGGMRPRMKTLDHQSREHTLILFKAEAEWVTGKLVSTATAEFSTSTTVNRTTTWQRPNQGGKCNHGIPRSGSTQQMEQLNRRYQNIQRTMATEEDGGNPRLERSSSTETDPDAPPSGPASPVNHQKISHLLQSPAVKFITHPEFFTVLHSNYAAYRMFTSSSCVKHMILKVRRDARNFERYQHNRDLVVFLNKFADIQLELPRGWEIKTDPQGKSFFVDHNSRATTFIDPRIPLQNGRLPGHLAHRQHLQRLRSYSAGEASDVSRSRGASLMARPGNSLVAAIRSQHHGDSQQLTTPSYNDKIVAFLRQPNIFDMLQERQPSLGRNHALREKIHYIRTEGTQGVEKLSCDADLVILLSLYEEEIMSYVPPHPIHPGFSFSPRCSPASSPQNSPGLQRARAPAPYRRDFEAKLRNFYRKLEAKGYGQGPGKIKLDYSGPSREFFFLLSQELFNPYYGLFEYSANDTYTVQISPMFRFSGRILGLALIHQYLLDAFFTRPFYKALLRLPTDLSDLEYLDEEFHQSLQWMKDNDITDILDLTFTVNEEVFGQVTERELKSGGSHLQVTEKNKKDYIERMTKWRVERGVVQQTEALVRGFYEVVDSRLVSVFDARELELVIAGYHDGHIVMRWFWAAVERFNNEQRLRLLQFVTGTSSVPYEGFAALRGSNGLRRFCIEKWGKVTSLPRAHTCFNRLDLPPYPSYTMLYEKLLIAVEETSTFGLE</sequence>
<dbReference type="InterPro" id="IPR032348">
    <property type="entry name" value="HECW_N"/>
</dbReference>
<keyword evidence="8" id="KW-0677">Repeat</keyword>
<feature type="compositionally biased region" description="Low complexity" evidence="11">
    <location>
        <begin position="403"/>
        <end position="417"/>
    </location>
</feature>
<evidence type="ECO:0000256" key="7">
    <source>
        <dbReference type="ARBA" id="ARBA00022679"/>
    </source>
</evidence>
<dbReference type="InterPro" id="IPR040524">
    <property type="entry name" value="HECW1_helix"/>
</dbReference>
<evidence type="ECO:0000256" key="4">
    <source>
        <dbReference type="ARBA" id="ARBA00012485"/>
    </source>
</evidence>
<feature type="region of interest" description="Disordered" evidence="11">
    <location>
        <begin position="1307"/>
        <end position="1326"/>
    </location>
</feature>
<dbReference type="PROSITE" id="PS50020">
    <property type="entry name" value="WW_DOMAIN_2"/>
    <property type="match status" value="1"/>
</dbReference>
<evidence type="ECO:0000259" key="13">
    <source>
        <dbReference type="PROSITE" id="PS50020"/>
    </source>
</evidence>
<dbReference type="InterPro" id="IPR000008">
    <property type="entry name" value="C2_dom"/>
</dbReference>
<feature type="compositionally biased region" description="Acidic residues" evidence="11">
    <location>
        <begin position="666"/>
        <end position="676"/>
    </location>
</feature>
<feature type="compositionally biased region" description="Basic and acidic residues" evidence="11">
    <location>
        <begin position="845"/>
        <end position="862"/>
    </location>
</feature>
<feature type="compositionally biased region" description="Acidic residues" evidence="11">
    <location>
        <begin position="815"/>
        <end position="824"/>
    </location>
</feature>
<feature type="active site" description="Glycyl thioester intermediate" evidence="10">
    <location>
        <position position="1616"/>
    </location>
</feature>
<dbReference type="PROSITE" id="PS01159">
    <property type="entry name" value="WW_DOMAIN_1"/>
    <property type="match status" value="1"/>
</dbReference>
<feature type="domain" description="HECT" evidence="14">
    <location>
        <begin position="1335"/>
        <end position="1648"/>
    </location>
</feature>
<dbReference type="InterPro" id="IPR035983">
    <property type="entry name" value="Hect_E3_ubiquitin_ligase"/>
</dbReference>
<keyword evidence="6" id="KW-0597">Phosphoprotein</keyword>